<evidence type="ECO:0000256" key="9">
    <source>
        <dbReference type="SAM" id="SignalP"/>
    </source>
</evidence>
<reference evidence="11 12" key="1">
    <citation type="submission" date="2019-06" db="EMBL/GenBank/DDBJ databases">
        <title>Complete genome sequence of Ensifer mexicanus ITTG R7 isolated from nodules of Acacia angustissima (Mill.) Kuntze.</title>
        <authorList>
            <person name="Rincon-Rosales R."/>
            <person name="Rogel M.A."/>
            <person name="Guerrero G."/>
            <person name="Rincon-Molina C.I."/>
            <person name="Lopez-Lopez A."/>
            <person name="Martinez-Romero E."/>
        </authorList>
    </citation>
    <scope>NUCLEOTIDE SEQUENCE [LARGE SCALE GENOMIC DNA]</scope>
    <source>
        <strain evidence="11 12">ITTG R7</strain>
    </source>
</reference>
<proteinExistence type="inferred from homology"/>
<evidence type="ECO:0000259" key="10">
    <source>
        <dbReference type="PROSITE" id="PS52029"/>
    </source>
</evidence>
<evidence type="ECO:0000313" key="11">
    <source>
        <dbReference type="EMBL" id="QLL63732.1"/>
    </source>
</evidence>
<keyword evidence="6 7" id="KW-0961">Cell wall biogenesis/degradation</keyword>
<feature type="region of interest" description="Disordered" evidence="8">
    <location>
        <begin position="386"/>
        <end position="408"/>
    </location>
</feature>
<dbReference type="InterPro" id="IPR002477">
    <property type="entry name" value="Peptidoglycan-bd-like"/>
</dbReference>
<name>A0A859QF75_9HYPH</name>
<dbReference type="Gene3D" id="1.10.101.10">
    <property type="entry name" value="PGBD-like superfamily/PGBD"/>
    <property type="match status" value="1"/>
</dbReference>
<dbReference type="GO" id="GO:0018104">
    <property type="term" value="P:peptidoglycan-protein cross-linking"/>
    <property type="evidence" value="ECO:0007669"/>
    <property type="project" value="TreeGrafter"/>
</dbReference>
<feature type="active site" description="Nucleophile" evidence="7">
    <location>
        <position position="113"/>
    </location>
</feature>
<dbReference type="NCBIfam" id="NF004785">
    <property type="entry name" value="PRK06132.1-2"/>
    <property type="match status" value="1"/>
</dbReference>
<dbReference type="SUPFAM" id="SSF47090">
    <property type="entry name" value="PGBD-like"/>
    <property type="match status" value="1"/>
</dbReference>
<protein>
    <submittedName>
        <fullName evidence="11">L,D-transpeptidase family protein</fullName>
    </submittedName>
</protein>
<sequence length="408" mass="43511">MRFTLGGGFALLLASASSVIAASDAPLQVIVSTRQQSIVVYDGNAVVATSKVSTGKAGHSTPTGIFSILEKRRHHKSNIYSNAPMPFMQRLTWSGIALHGSGHVPKYPASHGCVRLPSKFAANLFKMTRHGMHVLISDRQVVPAEISSAMLFQPNQALEVKPAPLSDVPLRPALSQKENNPLEVAMIKTASVPTASRQSPAPIRILITRRSAGETIRELQMLLSSLGFDAGVPDGWTGPATLDAVRAFQSAEGLPPDGRITPDLIDKVFRKGGREKPSNGILLVRQRFQPLFSADVDIEQPEAALGTHFLQFQDHDGASGSGKWFGVSLENHLSVSMKKRLGISIDADASVSNALQATLDRLSVPTGVRARIAGLLVDGSSLSISDAESGQETGEGTDFITVTRSSAR</sequence>
<comment type="pathway">
    <text evidence="1 7">Cell wall biogenesis; peptidoglycan biosynthesis.</text>
</comment>
<dbReference type="InterPro" id="IPR036365">
    <property type="entry name" value="PGBD-like_sf"/>
</dbReference>
<dbReference type="GO" id="GO:0008360">
    <property type="term" value="P:regulation of cell shape"/>
    <property type="evidence" value="ECO:0007669"/>
    <property type="project" value="UniProtKB-UniRule"/>
</dbReference>
<evidence type="ECO:0000313" key="12">
    <source>
        <dbReference type="Proteomes" id="UP000510721"/>
    </source>
</evidence>
<dbReference type="EMBL" id="CP041238">
    <property type="protein sequence ID" value="QLL63732.1"/>
    <property type="molecule type" value="Genomic_DNA"/>
</dbReference>
<dbReference type="InterPro" id="IPR016915">
    <property type="entry name" value="UCP029342"/>
</dbReference>
<evidence type="ECO:0000256" key="6">
    <source>
        <dbReference type="ARBA" id="ARBA00023316"/>
    </source>
</evidence>
<dbReference type="GO" id="GO:0016740">
    <property type="term" value="F:transferase activity"/>
    <property type="evidence" value="ECO:0007669"/>
    <property type="project" value="UniProtKB-KW"/>
</dbReference>
<feature type="chain" id="PRO_5032764146" evidence="9">
    <location>
        <begin position="22"/>
        <end position="408"/>
    </location>
</feature>
<dbReference type="UniPathway" id="UPA00219"/>
<dbReference type="GO" id="GO:0071555">
    <property type="term" value="P:cell wall organization"/>
    <property type="evidence" value="ECO:0007669"/>
    <property type="project" value="UniProtKB-UniRule"/>
</dbReference>
<dbReference type="SUPFAM" id="SSF141523">
    <property type="entry name" value="L,D-transpeptidase catalytic domain-like"/>
    <property type="match status" value="1"/>
</dbReference>
<dbReference type="InterPro" id="IPR005490">
    <property type="entry name" value="LD_TPept_cat_dom"/>
</dbReference>
<evidence type="ECO:0000256" key="3">
    <source>
        <dbReference type="ARBA" id="ARBA00022679"/>
    </source>
</evidence>
<evidence type="ECO:0000256" key="8">
    <source>
        <dbReference type="SAM" id="MobiDB-lite"/>
    </source>
</evidence>
<dbReference type="AlphaFoldDB" id="A0A859QF75"/>
<dbReference type="GO" id="GO:0005576">
    <property type="term" value="C:extracellular region"/>
    <property type="evidence" value="ECO:0007669"/>
    <property type="project" value="TreeGrafter"/>
</dbReference>
<evidence type="ECO:0000256" key="4">
    <source>
        <dbReference type="ARBA" id="ARBA00022960"/>
    </source>
</evidence>
<dbReference type="CDD" id="cd16913">
    <property type="entry name" value="YkuD_like"/>
    <property type="match status" value="1"/>
</dbReference>
<dbReference type="InterPro" id="IPR036366">
    <property type="entry name" value="PGBDSf"/>
</dbReference>
<comment type="similarity">
    <text evidence="2">Belongs to the YkuD family.</text>
</comment>
<dbReference type="Gene3D" id="2.40.440.10">
    <property type="entry name" value="L,D-transpeptidase catalytic domain-like"/>
    <property type="match status" value="1"/>
</dbReference>
<dbReference type="InterPro" id="IPR038063">
    <property type="entry name" value="Transpep_catalytic_dom"/>
</dbReference>
<dbReference type="NCBIfam" id="NF004786">
    <property type="entry name" value="PRK06132.1-3"/>
    <property type="match status" value="1"/>
</dbReference>
<keyword evidence="3" id="KW-0808">Transferase</keyword>
<keyword evidence="4 7" id="KW-0133">Cell shape</keyword>
<dbReference type="PROSITE" id="PS52029">
    <property type="entry name" value="LD_TPASE"/>
    <property type="match status" value="1"/>
</dbReference>
<feature type="domain" description="L,D-TPase catalytic" evidence="10">
    <location>
        <begin position="27"/>
        <end position="137"/>
    </location>
</feature>
<organism evidence="11 12">
    <name type="scientific">Sinorhizobium mexicanum</name>
    <dbReference type="NCBI Taxonomy" id="375549"/>
    <lineage>
        <taxon>Bacteria</taxon>
        <taxon>Pseudomonadati</taxon>
        <taxon>Pseudomonadota</taxon>
        <taxon>Alphaproteobacteria</taxon>
        <taxon>Hyphomicrobiales</taxon>
        <taxon>Rhizobiaceae</taxon>
        <taxon>Sinorhizobium/Ensifer group</taxon>
        <taxon>Sinorhizobium</taxon>
    </lineage>
</organism>
<keyword evidence="5 7" id="KW-0573">Peptidoglycan synthesis</keyword>
<evidence type="ECO:0000256" key="7">
    <source>
        <dbReference type="PROSITE-ProRule" id="PRU01373"/>
    </source>
</evidence>
<feature type="signal peptide" evidence="9">
    <location>
        <begin position="1"/>
        <end position="21"/>
    </location>
</feature>
<gene>
    <name evidence="11" type="ORF">FKV68_06925</name>
</gene>
<dbReference type="KEGG" id="emx:FKV68_06925"/>
<evidence type="ECO:0000256" key="2">
    <source>
        <dbReference type="ARBA" id="ARBA00005992"/>
    </source>
</evidence>
<evidence type="ECO:0000256" key="1">
    <source>
        <dbReference type="ARBA" id="ARBA00004752"/>
    </source>
</evidence>
<keyword evidence="9" id="KW-0732">Signal</keyword>
<dbReference type="GO" id="GO:0071972">
    <property type="term" value="F:peptidoglycan L,D-transpeptidase activity"/>
    <property type="evidence" value="ECO:0007669"/>
    <property type="project" value="TreeGrafter"/>
</dbReference>
<feature type="active site" description="Proton donor/acceptor" evidence="7">
    <location>
        <position position="99"/>
    </location>
</feature>
<dbReference type="InterPro" id="IPR050979">
    <property type="entry name" value="LD-transpeptidase"/>
</dbReference>
<dbReference type="Proteomes" id="UP000510721">
    <property type="component" value="Chromosome"/>
</dbReference>
<dbReference type="Pfam" id="PF03734">
    <property type="entry name" value="YkuD"/>
    <property type="match status" value="1"/>
</dbReference>
<dbReference type="PIRSF" id="PIRSF029342">
    <property type="entry name" value="UCP029342_ErfK/YbiS/YcfS/YnhG"/>
    <property type="match status" value="1"/>
</dbReference>
<dbReference type="Pfam" id="PF01471">
    <property type="entry name" value="PG_binding_1"/>
    <property type="match status" value="1"/>
</dbReference>
<accession>A0A859QF75</accession>
<dbReference type="PANTHER" id="PTHR30582:SF2">
    <property type="entry name" value="L,D-TRANSPEPTIDASE YCIB-RELATED"/>
    <property type="match status" value="1"/>
</dbReference>
<evidence type="ECO:0000256" key="5">
    <source>
        <dbReference type="ARBA" id="ARBA00022984"/>
    </source>
</evidence>
<dbReference type="PANTHER" id="PTHR30582">
    <property type="entry name" value="L,D-TRANSPEPTIDASE"/>
    <property type="match status" value="1"/>
</dbReference>
<dbReference type="RefSeq" id="WP_180941433.1">
    <property type="nucleotide sequence ID" value="NZ_CP041238.1"/>
</dbReference>
<keyword evidence="12" id="KW-1185">Reference proteome</keyword>